<proteinExistence type="predicted"/>
<protein>
    <submittedName>
        <fullName evidence="1">Uncharacterized protein</fullName>
    </submittedName>
</protein>
<dbReference type="Proteomes" id="UP001200145">
    <property type="component" value="Unassembled WGS sequence"/>
</dbReference>
<gene>
    <name evidence="1" type="ORF">L0U88_05065</name>
</gene>
<sequence length="693" mass="75499">MKRWCWGIVWLLVVPCSYAQKKWTGNGNTTYWNNPLNWEGETVPDSLDQILLDNSFLAGSYEVILPDTGVVIQSLEIHPAGTSFIRLLLPVTNTVTSTSGSILPRGFTTLREGYSLILHNNAEFINASGSNSGYSIRISDSIRVENGAKYIHRSRTGHADLINQLSRSVGTEKGVFRMENTDAASTLSISGRVFGSLELSSDASPAGICTYSSSGTNSSLIRGDLVLDSGTVFSLHFSDTIQVNGTLHLKDATLNMSTGNRSSCLKLMGNLEQLNSRILETNLSGSTGCLLFGGNSVQTIYSSGQLLDSILLMIDNTAGLQLLSDLILPYGLTLKKGPIRTMAHQLVLSEKAGFTHAVGTVGTGIAGTIQKRFNANDTISFPLIDKDVVSLVQVANFSGTMHLSYHREDANMEGQQLSAGISTISSLEFWNIISVPDLNSPDPVFEFSYSGTHSGTLQDTAALSIAAFTNNQWSSVRDGLTPGSNYEQGRIRTIALDRNLLSASRFALANKTGGINILPVLVESFWISRNAGYWSVNWELAGGIEPAAMEVELAEKGEPFKAIATLQPIPGQKVYYHTLPIRQTSAMCRVKLIEGNGTQQYSKVLRFPGNIVPLQNQLRLIATASSIQIESREAGRYLLEVYTAAGQLLLRHPIDQPAGIANHWIPLPRKSNQWLLIRLTDQKGNSTILKQIW</sequence>
<evidence type="ECO:0000313" key="2">
    <source>
        <dbReference type="Proteomes" id="UP001200145"/>
    </source>
</evidence>
<accession>A0ABS9BEI8</accession>
<evidence type="ECO:0000313" key="1">
    <source>
        <dbReference type="EMBL" id="MCF1714002.1"/>
    </source>
</evidence>
<name>A0ABS9BEI8_9BACT</name>
<comment type="caution">
    <text evidence="1">The sequence shown here is derived from an EMBL/GenBank/DDBJ whole genome shotgun (WGS) entry which is preliminary data.</text>
</comment>
<reference evidence="1 2" key="1">
    <citation type="submission" date="2022-01" db="EMBL/GenBank/DDBJ databases">
        <title>Flavihumibacter sp. nov., isolated from sediment of a river.</title>
        <authorList>
            <person name="Liu H."/>
        </authorList>
    </citation>
    <scope>NUCLEOTIDE SEQUENCE [LARGE SCALE GENOMIC DNA]</scope>
    <source>
        <strain evidence="1 2">RY-1</strain>
    </source>
</reference>
<keyword evidence="2" id="KW-1185">Reference proteome</keyword>
<organism evidence="1 2">
    <name type="scientific">Flavihumibacter fluminis</name>
    <dbReference type="NCBI Taxonomy" id="2909236"/>
    <lineage>
        <taxon>Bacteria</taxon>
        <taxon>Pseudomonadati</taxon>
        <taxon>Bacteroidota</taxon>
        <taxon>Chitinophagia</taxon>
        <taxon>Chitinophagales</taxon>
        <taxon>Chitinophagaceae</taxon>
        <taxon>Flavihumibacter</taxon>
    </lineage>
</organism>
<dbReference type="EMBL" id="JAKEVY010000001">
    <property type="protein sequence ID" value="MCF1714002.1"/>
    <property type="molecule type" value="Genomic_DNA"/>
</dbReference>
<dbReference type="RefSeq" id="WP_234864529.1">
    <property type="nucleotide sequence ID" value="NZ_JAKEVY010000001.1"/>
</dbReference>